<feature type="domain" description="RES" evidence="1">
    <location>
        <begin position="117"/>
        <end position="260"/>
    </location>
</feature>
<name>A0A6I4HW92_9SPHI</name>
<proteinExistence type="predicted"/>
<dbReference type="EMBL" id="CP066775">
    <property type="protein sequence ID" value="QQL51210.1"/>
    <property type="molecule type" value="Genomic_DNA"/>
</dbReference>
<dbReference type="Proteomes" id="UP000429232">
    <property type="component" value="Chromosome"/>
</dbReference>
<dbReference type="InterPro" id="IPR014914">
    <property type="entry name" value="RES_dom"/>
</dbReference>
<gene>
    <name evidence="2" type="ORF">GO620_007110</name>
</gene>
<evidence type="ECO:0000259" key="1">
    <source>
        <dbReference type="Pfam" id="PF08808"/>
    </source>
</evidence>
<sequence>MRIENFLSDSIFDLPIKQPPKQDFKQFLFRQLDIFIQKLEETQISESSFDTLEHYPIARILQRQLHFIGKIKETVNAYYNGKPSEAYAHLSEGLVNPNKDFNEVLHFKTYLPKENFYRIRIHKENYPIPVNSFFHIPFEKRGLVKTQRFSIPGFPSLYIGSSLYVCWEEMNRPNINDFQAVRLSLTSSLKVLDLSPPPNVNTISSERRYHYLMIWPLVMACSVQIRNHKDTFKPEYIVPQLLLQWVREKEDIDGIAYQTTHIDFRNNISKGDFFNLVLPVKDNRARGLCSHLKSKFVMTNATSIQLSQCSNSGRHYTLLQSELESLNARAHKIEVIPGKSSFYGLSVLGELERTLNYSEEQPIGIEQDELAD</sequence>
<organism evidence="2 3">
    <name type="scientific">Mucilaginibacter ginkgonis</name>
    <dbReference type="NCBI Taxonomy" id="2682091"/>
    <lineage>
        <taxon>Bacteria</taxon>
        <taxon>Pseudomonadati</taxon>
        <taxon>Bacteroidota</taxon>
        <taxon>Sphingobacteriia</taxon>
        <taxon>Sphingobacteriales</taxon>
        <taxon>Sphingobacteriaceae</taxon>
        <taxon>Mucilaginibacter</taxon>
    </lineage>
</organism>
<evidence type="ECO:0000313" key="2">
    <source>
        <dbReference type="EMBL" id="QQL51210.1"/>
    </source>
</evidence>
<dbReference type="RefSeq" id="WP_157523784.1">
    <property type="nucleotide sequence ID" value="NZ_CP066775.1"/>
</dbReference>
<dbReference type="Pfam" id="PF08808">
    <property type="entry name" value="RES"/>
    <property type="match status" value="1"/>
</dbReference>
<reference evidence="2 3" key="1">
    <citation type="submission" date="2020-12" db="EMBL/GenBank/DDBJ databases">
        <title>HMF7856_wgs.fasta genome submission.</title>
        <authorList>
            <person name="Kang H."/>
            <person name="Kim H."/>
            <person name="Joh K."/>
        </authorList>
    </citation>
    <scope>NUCLEOTIDE SEQUENCE [LARGE SCALE GENOMIC DNA]</scope>
    <source>
        <strain evidence="2 3">HMF7856</strain>
    </source>
</reference>
<dbReference type="KEGG" id="mgik:GO620_007110"/>
<protein>
    <submittedName>
        <fullName evidence="2">RES domain-containing protein</fullName>
    </submittedName>
</protein>
<dbReference type="AlphaFoldDB" id="A0A6I4HW92"/>
<evidence type="ECO:0000313" key="3">
    <source>
        <dbReference type="Proteomes" id="UP000429232"/>
    </source>
</evidence>
<keyword evidence="3" id="KW-1185">Reference proteome</keyword>
<accession>A0A6I4HW92</accession>